<evidence type="ECO:0000313" key="2">
    <source>
        <dbReference type="EMBL" id="KAK2961469.1"/>
    </source>
</evidence>
<name>A0ABQ9YCL4_9EUKA</name>
<feature type="region of interest" description="Disordered" evidence="1">
    <location>
        <begin position="1195"/>
        <end position="1302"/>
    </location>
</feature>
<feature type="compositionally biased region" description="Low complexity" evidence="1">
    <location>
        <begin position="1251"/>
        <end position="1264"/>
    </location>
</feature>
<protein>
    <recommendedName>
        <fullName evidence="4">Separase</fullName>
    </recommendedName>
</protein>
<evidence type="ECO:0008006" key="4">
    <source>
        <dbReference type="Google" id="ProtNLM"/>
    </source>
</evidence>
<evidence type="ECO:0000313" key="3">
    <source>
        <dbReference type="Proteomes" id="UP001281761"/>
    </source>
</evidence>
<keyword evidence="3" id="KW-1185">Reference proteome</keyword>
<organism evidence="2 3">
    <name type="scientific">Blattamonas nauphoetae</name>
    <dbReference type="NCBI Taxonomy" id="2049346"/>
    <lineage>
        <taxon>Eukaryota</taxon>
        <taxon>Metamonada</taxon>
        <taxon>Preaxostyla</taxon>
        <taxon>Oxymonadida</taxon>
        <taxon>Blattamonas</taxon>
    </lineage>
</organism>
<gene>
    <name evidence="2" type="ORF">BLNAU_3591</name>
</gene>
<proteinExistence type="predicted"/>
<evidence type="ECO:0000256" key="1">
    <source>
        <dbReference type="SAM" id="MobiDB-lite"/>
    </source>
</evidence>
<comment type="caution">
    <text evidence="2">The sequence shown here is derived from an EMBL/GenBank/DDBJ whole genome shotgun (WGS) entry which is preliminary data.</text>
</comment>
<dbReference type="Proteomes" id="UP001281761">
    <property type="component" value="Unassembled WGS sequence"/>
</dbReference>
<accession>A0ABQ9YCL4</accession>
<feature type="region of interest" description="Disordered" evidence="1">
    <location>
        <begin position="745"/>
        <end position="768"/>
    </location>
</feature>
<feature type="region of interest" description="Disordered" evidence="1">
    <location>
        <begin position="372"/>
        <end position="393"/>
    </location>
</feature>
<reference evidence="2 3" key="1">
    <citation type="journal article" date="2022" name="bioRxiv">
        <title>Genomics of Preaxostyla Flagellates Illuminates Evolutionary Transitions and the Path Towards Mitochondrial Loss.</title>
        <authorList>
            <person name="Novak L.V.F."/>
            <person name="Treitli S.C."/>
            <person name="Pyrih J."/>
            <person name="Halakuc P."/>
            <person name="Pipaliya S.V."/>
            <person name="Vacek V."/>
            <person name="Brzon O."/>
            <person name="Soukal P."/>
            <person name="Eme L."/>
            <person name="Dacks J.B."/>
            <person name="Karnkowska A."/>
            <person name="Elias M."/>
            <person name="Hampl V."/>
        </authorList>
    </citation>
    <scope>NUCLEOTIDE SEQUENCE [LARGE SCALE GENOMIC DNA]</scope>
    <source>
        <strain evidence="2">NAU3</strain>
        <tissue evidence="2">Gut</tissue>
    </source>
</reference>
<feature type="compositionally biased region" description="Low complexity" evidence="1">
    <location>
        <begin position="1203"/>
        <end position="1223"/>
    </location>
</feature>
<sequence>MPLIKEHLYNLSSLKHRFDLKNRSWWTHPVKPFLSECNNGSASDVRDIKIDLDELKVPFELFDTTTIAQLCETDPRVCDLLSLSSDDENRQDCPTHRASFYEGFSRQQPPQATRVDLSIRDCTTALRILHFCEDKPGVTKGIYSFHDFEELKALLFGQLGQSLRHYDLSRSSILDRKHGLVIDDPISHLQREEVQTLSEHTNLVQHCFLEALKCLDSALNRSTHRTFQHLSSIFVLLAHTIIPYGKLCDNLHQCLWACEIWSRLSPPLMINGLSRKTPIWLERNEAEADDRNVELHLLGHLSAKLQAGCLLTDSEFDTLASFQLESVKRMLPLHLLPYSTDRQIRSYYSHVDQPPQELRQALLDTPLPLHLSINSQENEPGNPKQDQSMNGEQPTSTILHKLKGNAPRLFVRGLCFVWGQMKILEAKLYAIQGKWREAITSTEEAISYFDFLFTIPHDRRSQPIPLSRQDQKQTVVACPVWTDIIDVALTRSMLCECYSFKGKVFRLNGMPIEAESALRKQLSLLVKFIPTPNDENPPPPSTPNSFSSLLNACFSTKGKTVLFPRSPSAPLCIVNTTFDFLIQFGRLSIETADWKHEEWVHQNFAEALAVLARLPVTKLAAVILERIELATKRNEYTAVLHLIEYLETLLEVQTPSQKIPFRAELEKITAIHTSPLDESSEGMEVLSKLPNSETYRSYFQAFITQCLSPNRFSFIPIQAFHFLLVSTLHCLRRPVPLPPTFMQFVTQSQSDDPGPTETPAHNRPDPTCFITPKTDRRLIERTPTKNTPAEASRTPTLIGLMDGRPVVGASQQRVCRPETKFDHQALKTVYELLYSLVVTILSFQQDNIRNLFLSDENKGISTTNILSFCGLKNTTTIRSSFHLQLSPVIISVFRWSIHLGYKPELISNLLQSARSTTHNFWSITNNKQICLAPKQMSELLMLFSVGLIQQLPNGDEFEKIWVAESAQRDDRITEIRRFLSLAYTLSGMNGGGDSLHRNISALNAFVWGKDNPWRTSFFMFDSISSADRHTMLSMLKSHLSKNQSQPETVTATDKPKRNPMWSEVGKEDLEVIYQLNSFHVDTVKQRPSNHNEPVQSSDSLIESIVGVFRQRMQNIPPTFVPTCLTVVPFIHSTLCLSMIPVTSFPDPFISLHLIKKTILSDDEGLSEERDDDHLKAEEIKVKNRCVDGRFQTKRSFSMPPQFRSRSTPPRMTTPPISTPTATPRVVRFTDDVPSAIATPPPRTPKPKTPKKQTPQKTRTTTPTRGKQNGTLLNLMPPIEWPPEGDKATNLLVPTPVRAGGRV</sequence>
<dbReference type="EMBL" id="JARBJD010000016">
    <property type="protein sequence ID" value="KAK2961469.1"/>
    <property type="molecule type" value="Genomic_DNA"/>
</dbReference>